<dbReference type="PANTHER" id="PTHR10443">
    <property type="entry name" value="MICROSOMAL DIPEPTIDASE"/>
    <property type="match status" value="1"/>
</dbReference>
<organism evidence="1 2">
    <name type="scientific">Paenibacillus apii</name>
    <dbReference type="NCBI Taxonomy" id="1850370"/>
    <lineage>
        <taxon>Bacteria</taxon>
        <taxon>Bacillati</taxon>
        <taxon>Bacillota</taxon>
        <taxon>Bacilli</taxon>
        <taxon>Bacillales</taxon>
        <taxon>Paenibacillaceae</taxon>
        <taxon>Paenibacillus</taxon>
    </lineage>
</organism>
<dbReference type="GO" id="GO:0070573">
    <property type="term" value="F:metallodipeptidase activity"/>
    <property type="evidence" value="ECO:0007669"/>
    <property type="project" value="InterPro"/>
</dbReference>
<dbReference type="Gene3D" id="3.20.20.140">
    <property type="entry name" value="Metal-dependent hydrolases"/>
    <property type="match status" value="1"/>
</dbReference>
<proteinExistence type="predicted"/>
<dbReference type="SUPFAM" id="SSF51556">
    <property type="entry name" value="Metallo-dependent hydrolases"/>
    <property type="match status" value="1"/>
</dbReference>
<comment type="caution">
    <text evidence="1">The sequence shown here is derived from an EMBL/GenBank/DDBJ whole genome shotgun (WGS) entry which is preliminary data.</text>
</comment>
<keyword evidence="2" id="KW-1185">Reference proteome</keyword>
<dbReference type="InterPro" id="IPR032466">
    <property type="entry name" value="Metal_Hydrolase"/>
</dbReference>
<dbReference type="AlphaFoldDB" id="A0A6M1PN42"/>
<evidence type="ECO:0000313" key="1">
    <source>
        <dbReference type="EMBL" id="NGM83914.1"/>
    </source>
</evidence>
<sequence length="399" mass="44858">MPMKRFDGYRSFQYLRQDADYRFYPLAERSDPEKACEETLTEPERRRYEALMSGHPILSLRDHGFTMPKHSEDILAYCRQGYTAFDYEGLALSRLDGLFENFMDGVMNVTSKAGLKWDDVLWNLGMRYCDMAHQDTVRIASSVNDILTAKANGQIAIIPSLEAATALENEIERVDILYGFGIRCMGITYNDANTLGSGLSETHDGGLTRFGRRVVERMNRLRMVIDISHCGDRTSMEVIEASEQPVLITHAGARALWNTPRMKPDEILLACKERGGLIGILAAPNTTMTRNHPHHCLESVMEHFEYVANLVGIDHVAFGPDTFFGDHTALQRAVDNQLSIGASHSGEHFTEADYVRGAENPVEAVPNMVRWLIRHGYSDSDIAKAAGGNVLRVLRQLWD</sequence>
<evidence type="ECO:0000313" key="2">
    <source>
        <dbReference type="Proteomes" id="UP000480151"/>
    </source>
</evidence>
<dbReference type="GO" id="GO:0006508">
    <property type="term" value="P:proteolysis"/>
    <property type="evidence" value="ECO:0007669"/>
    <property type="project" value="InterPro"/>
</dbReference>
<dbReference type="EMBL" id="JAAKGU010000007">
    <property type="protein sequence ID" value="NGM83914.1"/>
    <property type="molecule type" value="Genomic_DNA"/>
</dbReference>
<protein>
    <submittedName>
        <fullName evidence="1">Diguanylate cyclase</fullName>
    </submittedName>
</protein>
<dbReference type="PROSITE" id="PS51365">
    <property type="entry name" value="RENAL_DIPEPTIDASE_2"/>
    <property type="match status" value="1"/>
</dbReference>
<dbReference type="Proteomes" id="UP000480151">
    <property type="component" value="Unassembled WGS sequence"/>
</dbReference>
<dbReference type="PANTHER" id="PTHR10443:SF12">
    <property type="entry name" value="DIPEPTIDASE"/>
    <property type="match status" value="1"/>
</dbReference>
<name>A0A6M1PN42_9BACL</name>
<dbReference type="Pfam" id="PF01244">
    <property type="entry name" value="Peptidase_M19"/>
    <property type="match status" value="1"/>
</dbReference>
<reference evidence="1 2" key="1">
    <citation type="submission" date="2020-02" db="EMBL/GenBank/DDBJ databases">
        <authorList>
            <person name="Gao J."/>
            <person name="Sun J."/>
        </authorList>
    </citation>
    <scope>NUCLEOTIDE SEQUENCE [LARGE SCALE GENOMIC DNA]</scope>
    <source>
        <strain evidence="1 2">7124</strain>
    </source>
</reference>
<dbReference type="InterPro" id="IPR008257">
    <property type="entry name" value="Pept_M19"/>
</dbReference>
<accession>A0A6M1PN42</accession>
<gene>
    <name evidence="1" type="ORF">G5B47_15960</name>
</gene>